<dbReference type="PANTHER" id="PTHR43265:SF1">
    <property type="entry name" value="ESTERASE ESTD"/>
    <property type="match status" value="1"/>
</dbReference>
<dbReference type="STRING" id="555088.DealDRAFT_0893"/>
<dbReference type="Gene3D" id="3.10.450.590">
    <property type="match status" value="1"/>
</dbReference>
<evidence type="ECO:0000256" key="1">
    <source>
        <dbReference type="SAM" id="SignalP"/>
    </source>
</evidence>
<keyword evidence="5" id="KW-1185">Reference proteome</keyword>
<gene>
    <name evidence="4" type="ORF">DealDRAFT_0893</name>
</gene>
<feature type="chain" id="PRO_5002897027" description="Alpha/beta fold hydrolase" evidence="1">
    <location>
        <begin position="29"/>
        <end position="454"/>
    </location>
</feature>
<evidence type="ECO:0000313" key="4">
    <source>
        <dbReference type="EMBL" id="EEG78478.1"/>
    </source>
</evidence>
<name>C0GEI4_DETAL</name>
<dbReference type="ESTHER" id="9firm-c0gei4">
    <property type="family name" value="Bacterial_EstLip_FamX"/>
</dbReference>
<organism evidence="4 5">
    <name type="scientific">Dethiobacter alkaliphilus AHT 1</name>
    <dbReference type="NCBI Taxonomy" id="555088"/>
    <lineage>
        <taxon>Bacteria</taxon>
        <taxon>Bacillati</taxon>
        <taxon>Bacillota</taxon>
        <taxon>Dethiobacteria</taxon>
        <taxon>Dethiobacterales</taxon>
        <taxon>Dethiobacteraceae</taxon>
        <taxon>Dethiobacter</taxon>
    </lineage>
</organism>
<reference evidence="4 5" key="1">
    <citation type="submission" date="2009-02" db="EMBL/GenBank/DDBJ databases">
        <title>Sequencing of the draft genome and assembly of Dethiobacter alkaliphilus AHT 1.</title>
        <authorList>
            <consortium name="US DOE Joint Genome Institute (JGI-PGF)"/>
            <person name="Lucas S."/>
            <person name="Copeland A."/>
            <person name="Lapidus A."/>
            <person name="Glavina del Rio T."/>
            <person name="Dalin E."/>
            <person name="Tice H."/>
            <person name="Bruce D."/>
            <person name="Goodwin L."/>
            <person name="Pitluck S."/>
            <person name="Larimer F."/>
            <person name="Land M.L."/>
            <person name="Hauser L."/>
            <person name="Muyzer G."/>
        </authorList>
    </citation>
    <scope>NUCLEOTIDE SEQUENCE [LARGE SCALE GENOMIC DNA]</scope>
    <source>
        <strain evidence="4 5">AHT 1</strain>
    </source>
</reference>
<dbReference type="Gene3D" id="3.40.50.1820">
    <property type="entry name" value="alpha/beta hydrolase"/>
    <property type="match status" value="1"/>
</dbReference>
<evidence type="ECO:0008006" key="6">
    <source>
        <dbReference type="Google" id="ProtNLM"/>
    </source>
</evidence>
<dbReference type="SUPFAM" id="SSF53474">
    <property type="entry name" value="alpha/beta-Hydrolases"/>
    <property type="match status" value="1"/>
</dbReference>
<sequence length="454" mass="50227">MRLYKLTFILLILLAVVTASCSTQTAPADPPLEGDVTDLAVDFVTKLSEEDFAGTVAYYDANMRQALPESNLREVWEQLLGQAGPFVGILDTRVESDDEYDAVLVTSEFESLVLDIRVVFNRDKRVAGLFFQPAQEHYESEYRLPPYTDTAAFTEYEVTVGSGEWALPGTLTVPLESGSHPAVVLVHGSGPNDRDETIGPNKPFKDLATGLSSRGIAVLRYEKRTKEHGQAMASQMETLTPKEEVIDDALAAVALLRSRDDIDPESIYVLGHSLGGTLAPLIGAEDREIAGLIILAGAARPLEDIILEQYHYLAGLEEKVTEETEAALQDMQLRVERVKDPDLSLDTPADKLPLGMPASYWLYLRDYNPAETAKTLSVPVLILQGERDYQVTMEDFTIWQDELSSRTDVAFKSYPGLNHLFMKGEGPGNPNEYMQPGNVAQEVVDDIVSWLQVR</sequence>
<dbReference type="Pfam" id="PF12146">
    <property type="entry name" value="Hydrolase_4"/>
    <property type="match status" value="1"/>
</dbReference>
<dbReference type="GO" id="GO:0052689">
    <property type="term" value="F:carboxylic ester hydrolase activity"/>
    <property type="evidence" value="ECO:0007669"/>
    <property type="project" value="TreeGrafter"/>
</dbReference>
<feature type="domain" description="Serine aminopeptidase S33" evidence="2">
    <location>
        <begin position="204"/>
        <end position="422"/>
    </location>
</feature>
<dbReference type="InterPro" id="IPR024981">
    <property type="entry name" value="DUF3887"/>
</dbReference>
<dbReference type="EMBL" id="ACJM01000003">
    <property type="protein sequence ID" value="EEG78478.1"/>
    <property type="molecule type" value="Genomic_DNA"/>
</dbReference>
<comment type="caution">
    <text evidence="4">The sequence shown here is derived from an EMBL/GenBank/DDBJ whole genome shotgun (WGS) entry which is preliminary data.</text>
</comment>
<dbReference type="PANTHER" id="PTHR43265">
    <property type="entry name" value="ESTERASE ESTD"/>
    <property type="match status" value="1"/>
</dbReference>
<protein>
    <recommendedName>
        <fullName evidence="6">Alpha/beta fold hydrolase</fullName>
    </recommendedName>
</protein>
<evidence type="ECO:0000259" key="3">
    <source>
        <dbReference type="Pfam" id="PF13026"/>
    </source>
</evidence>
<dbReference type="AlphaFoldDB" id="C0GEI4"/>
<dbReference type="Proteomes" id="UP000006443">
    <property type="component" value="Unassembled WGS sequence"/>
</dbReference>
<dbReference type="eggNOG" id="COG1073">
    <property type="taxonomic scope" value="Bacteria"/>
</dbReference>
<dbReference type="PROSITE" id="PS51257">
    <property type="entry name" value="PROKAR_LIPOPROTEIN"/>
    <property type="match status" value="1"/>
</dbReference>
<dbReference type="InterPro" id="IPR029058">
    <property type="entry name" value="AB_hydrolase_fold"/>
</dbReference>
<evidence type="ECO:0000259" key="2">
    <source>
        <dbReference type="Pfam" id="PF12146"/>
    </source>
</evidence>
<proteinExistence type="predicted"/>
<dbReference type="InterPro" id="IPR022742">
    <property type="entry name" value="Hydrolase_4"/>
</dbReference>
<accession>C0GEI4</accession>
<dbReference type="Pfam" id="PF13026">
    <property type="entry name" value="DUF3887"/>
    <property type="match status" value="1"/>
</dbReference>
<dbReference type="RefSeq" id="WP_008515246.1">
    <property type="nucleotide sequence ID" value="NZ_ACJM01000003.1"/>
</dbReference>
<evidence type="ECO:0000313" key="5">
    <source>
        <dbReference type="Proteomes" id="UP000006443"/>
    </source>
</evidence>
<feature type="domain" description="DUF3887" evidence="3">
    <location>
        <begin position="40"/>
        <end position="129"/>
    </location>
</feature>
<dbReference type="InterPro" id="IPR053145">
    <property type="entry name" value="AB_hydrolase_Est10"/>
</dbReference>
<feature type="signal peptide" evidence="1">
    <location>
        <begin position="1"/>
        <end position="28"/>
    </location>
</feature>
<keyword evidence="1" id="KW-0732">Signal</keyword>